<accession>A0ABR3X598</accession>
<proteinExistence type="predicted"/>
<name>A0ABR3X598_9PEZI</name>
<dbReference type="EMBL" id="JAZHXJ010000170">
    <property type="protein sequence ID" value="KAL1870784.1"/>
    <property type="molecule type" value="Genomic_DNA"/>
</dbReference>
<organism evidence="1 2">
    <name type="scientific">Phialemonium thermophilum</name>
    <dbReference type="NCBI Taxonomy" id="223376"/>
    <lineage>
        <taxon>Eukaryota</taxon>
        <taxon>Fungi</taxon>
        <taxon>Dikarya</taxon>
        <taxon>Ascomycota</taxon>
        <taxon>Pezizomycotina</taxon>
        <taxon>Sordariomycetes</taxon>
        <taxon>Sordariomycetidae</taxon>
        <taxon>Cephalothecales</taxon>
        <taxon>Cephalothecaceae</taxon>
        <taxon>Phialemonium</taxon>
    </lineage>
</organism>
<evidence type="ECO:0000313" key="1">
    <source>
        <dbReference type="EMBL" id="KAL1870784.1"/>
    </source>
</evidence>
<dbReference type="Proteomes" id="UP001586593">
    <property type="component" value="Unassembled WGS sequence"/>
</dbReference>
<protein>
    <submittedName>
        <fullName evidence="1">Uncharacterized protein</fullName>
    </submittedName>
</protein>
<keyword evidence="2" id="KW-1185">Reference proteome</keyword>
<comment type="caution">
    <text evidence="1">The sequence shown here is derived from an EMBL/GenBank/DDBJ whole genome shotgun (WGS) entry which is preliminary data.</text>
</comment>
<gene>
    <name evidence="1" type="ORF">VTK73DRAFT_2508</name>
</gene>
<evidence type="ECO:0000313" key="2">
    <source>
        <dbReference type="Proteomes" id="UP001586593"/>
    </source>
</evidence>
<sequence>MQTIDRETTSDRGYQVLYNHARPMEKLVLQLQHDIVCLTQQSYILKLGQIDVSPDHVVMAMVFPFLRHVTNVAIQDLGASYFPNGSIMHLELDMGVPWVPAHFPAVETIWILSDSIELRRGREPLPRSRVFGGHGGRFIEVRRGDRAWKNAEYLLEKAQQLKRMLISPSDAAAWFHGTPGARLPPGASARPGPEFRQGPIPDFWVAGNRRRKIKVKVLAYVDAGRLSV</sequence>
<reference evidence="1 2" key="1">
    <citation type="journal article" date="2024" name="Commun. Biol.">
        <title>Comparative genomic analysis of thermophilic fungi reveals convergent evolutionary adaptations and gene losses.</title>
        <authorList>
            <person name="Steindorff A.S."/>
            <person name="Aguilar-Pontes M.V."/>
            <person name="Robinson A.J."/>
            <person name="Andreopoulos B."/>
            <person name="LaButti K."/>
            <person name="Kuo A."/>
            <person name="Mondo S."/>
            <person name="Riley R."/>
            <person name="Otillar R."/>
            <person name="Haridas S."/>
            <person name="Lipzen A."/>
            <person name="Grimwood J."/>
            <person name="Schmutz J."/>
            <person name="Clum A."/>
            <person name="Reid I.D."/>
            <person name="Moisan M.C."/>
            <person name="Butler G."/>
            <person name="Nguyen T.T.M."/>
            <person name="Dewar K."/>
            <person name="Conant G."/>
            <person name="Drula E."/>
            <person name="Henrissat B."/>
            <person name="Hansel C."/>
            <person name="Singer S."/>
            <person name="Hutchinson M.I."/>
            <person name="de Vries R.P."/>
            <person name="Natvig D.O."/>
            <person name="Powell A.J."/>
            <person name="Tsang A."/>
            <person name="Grigoriev I.V."/>
        </authorList>
    </citation>
    <scope>NUCLEOTIDE SEQUENCE [LARGE SCALE GENOMIC DNA]</scope>
    <source>
        <strain evidence="1 2">ATCC 24622</strain>
    </source>
</reference>